<dbReference type="PANTHER" id="PTHR36923">
    <property type="entry name" value="FERREDOXIN"/>
    <property type="match status" value="1"/>
</dbReference>
<evidence type="ECO:0000259" key="7">
    <source>
        <dbReference type="PROSITE" id="PS51379"/>
    </source>
</evidence>
<evidence type="ECO:0000256" key="4">
    <source>
        <dbReference type="ARBA" id="ARBA00023004"/>
    </source>
</evidence>
<reference evidence="8 9" key="1">
    <citation type="submission" date="2017-09" db="EMBL/GenBank/DDBJ databases">
        <title>Depth-based differentiation of microbial function through sediment-hosted aquifers and enrichment of novel symbionts in the deep terrestrial subsurface.</title>
        <authorList>
            <person name="Probst A.J."/>
            <person name="Ladd B."/>
            <person name="Jarett J.K."/>
            <person name="Geller-Mcgrath D.E."/>
            <person name="Sieber C.M."/>
            <person name="Emerson J.B."/>
            <person name="Anantharaman K."/>
            <person name="Thomas B.C."/>
            <person name="Malmstrom R."/>
            <person name="Stieglmeier M."/>
            <person name="Klingl A."/>
            <person name="Woyke T."/>
            <person name="Ryan C.M."/>
            <person name="Banfield J.F."/>
        </authorList>
    </citation>
    <scope>NUCLEOTIDE SEQUENCE [LARGE SCALE GENOMIC DNA]</scope>
    <source>
        <strain evidence="8">CG11_big_fil_rev_8_21_14_0_20_40_12</strain>
    </source>
</reference>
<dbReference type="InterPro" id="IPR001080">
    <property type="entry name" value="3Fe4S_ferredoxin"/>
</dbReference>
<dbReference type="Pfam" id="PF13370">
    <property type="entry name" value="Fer4_13"/>
    <property type="match status" value="1"/>
</dbReference>
<evidence type="ECO:0000313" key="9">
    <source>
        <dbReference type="Proteomes" id="UP000231371"/>
    </source>
</evidence>
<keyword evidence="3 6" id="KW-0249">Electron transport</keyword>
<dbReference type="Gene3D" id="3.30.70.20">
    <property type="match status" value="1"/>
</dbReference>
<dbReference type="PANTHER" id="PTHR36923:SF3">
    <property type="entry name" value="FERREDOXIN"/>
    <property type="match status" value="1"/>
</dbReference>
<evidence type="ECO:0000313" key="8">
    <source>
        <dbReference type="EMBL" id="PIQ69887.1"/>
    </source>
</evidence>
<proteinExistence type="predicted"/>
<accession>A0A2H0KF88</accession>
<keyword evidence="4 6" id="KW-0408">Iron</keyword>
<evidence type="ECO:0000256" key="3">
    <source>
        <dbReference type="ARBA" id="ARBA00022982"/>
    </source>
</evidence>
<dbReference type="SUPFAM" id="SSF54862">
    <property type="entry name" value="4Fe-4S ferredoxins"/>
    <property type="match status" value="1"/>
</dbReference>
<comment type="caution">
    <text evidence="8">The sequence shown here is derived from an EMBL/GenBank/DDBJ whole genome shotgun (WGS) entry which is preliminary data.</text>
</comment>
<dbReference type="GO" id="GO:0009055">
    <property type="term" value="F:electron transfer activity"/>
    <property type="evidence" value="ECO:0007669"/>
    <property type="project" value="UniProtKB-UniRule"/>
</dbReference>
<gene>
    <name evidence="8" type="ORF">COV89_03410</name>
</gene>
<name>A0A2H0KF88_9BACT</name>
<evidence type="ECO:0000256" key="6">
    <source>
        <dbReference type="RuleBase" id="RU368020"/>
    </source>
</evidence>
<keyword evidence="5 6" id="KW-0411">Iron-sulfur</keyword>
<keyword evidence="1 6" id="KW-0813">Transport</keyword>
<feature type="domain" description="4Fe-4S ferredoxin-type" evidence="7">
    <location>
        <begin position="2"/>
        <end position="30"/>
    </location>
</feature>
<comment type="function">
    <text evidence="6">Ferredoxins are iron-sulfur proteins that transfer electrons in a wide variety of metabolic reactions.</text>
</comment>
<dbReference type="InterPro" id="IPR017896">
    <property type="entry name" value="4Fe4S_Fe-S-bd"/>
</dbReference>
<organism evidence="8 9">
    <name type="scientific">Candidatus Shapirobacteria bacterium CG11_big_fil_rev_8_21_14_0_20_40_12</name>
    <dbReference type="NCBI Taxonomy" id="1974889"/>
    <lineage>
        <taxon>Bacteria</taxon>
        <taxon>Candidatus Shapironibacteriota</taxon>
    </lineage>
</organism>
<dbReference type="PRINTS" id="PR00352">
    <property type="entry name" value="3FE4SFRDOXIN"/>
</dbReference>
<evidence type="ECO:0000256" key="1">
    <source>
        <dbReference type="ARBA" id="ARBA00022448"/>
    </source>
</evidence>
<protein>
    <recommendedName>
        <fullName evidence="6">Ferredoxin</fullName>
    </recommendedName>
</protein>
<evidence type="ECO:0000256" key="5">
    <source>
        <dbReference type="ARBA" id="ARBA00023014"/>
    </source>
</evidence>
<dbReference type="GO" id="GO:0051536">
    <property type="term" value="F:iron-sulfur cluster binding"/>
    <property type="evidence" value="ECO:0007669"/>
    <property type="project" value="UniProtKB-KW"/>
</dbReference>
<dbReference type="EMBL" id="PCVI01000054">
    <property type="protein sequence ID" value="PIQ69887.1"/>
    <property type="molecule type" value="Genomic_DNA"/>
</dbReference>
<dbReference type="Proteomes" id="UP000231371">
    <property type="component" value="Unassembled WGS sequence"/>
</dbReference>
<evidence type="ECO:0000256" key="2">
    <source>
        <dbReference type="ARBA" id="ARBA00022723"/>
    </source>
</evidence>
<dbReference type="InterPro" id="IPR051269">
    <property type="entry name" value="Fe-S_cluster_ET"/>
</dbReference>
<sequence length="73" mass="7719">MSKIKVDPVKCIGCGLCVSIAEEVFRMNDQGKSEAIPEEERVSPCAVCGCCDGIGEKIKEAVESCPVKAITGE</sequence>
<dbReference type="PROSITE" id="PS51379">
    <property type="entry name" value="4FE4S_FER_2"/>
    <property type="match status" value="1"/>
</dbReference>
<keyword evidence="2 6" id="KW-0479">Metal-binding</keyword>
<dbReference type="GO" id="GO:0005506">
    <property type="term" value="F:iron ion binding"/>
    <property type="evidence" value="ECO:0007669"/>
    <property type="project" value="UniProtKB-UniRule"/>
</dbReference>
<dbReference type="AlphaFoldDB" id="A0A2H0KF88"/>